<evidence type="ECO:0000256" key="1">
    <source>
        <dbReference type="ARBA" id="ARBA00006767"/>
    </source>
</evidence>
<dbReference type="SMART" id="SM00316">
    <property type="entry name" value="S1"/>
    <property type="match status" value="3"/>
</dbReference>
<dbReference type="PROSITE" id="PS50126">
    <property type="entry name" value="S1"/>
    <property type="match status" value="3"/>
</dbReference>
<dbReference type="Proteomes" id="UP000002592">
    <property type="component" value="Chromosome"/>
</dbReference>
<dbReference type="CDD" id="cd04465">
    <property type="entry name" value="S1_RPS1_repeat_ec2_hs2"/>
    <property type="match status" value="1"/>
</dbReference>
<keyword evidence="3" id="KW-0687">Ribonucleoprotein</keyword>
<feature type="domain" description="S1 motif" evidence="5">
    <location>
        <begin position="348"/>
        <end position="416"/>
    </location>
</feature>
<feature type="domain" description="S1 motif" evidence="5">
    <location>
        <begin position="270"/>
        <end position="334"/>
    </location>
</feature>
<dbReference type="Gene3D" id="2.40.50.140">
    <property type="entry name" value="Nucleic acid-binding proteins"/>
    <property type="match status" value="3"/>
</dbReference>
<evidence type="ECO:0000313" key="7">
    <source>
        <dbReference type="Proteomes" id="UP000002592"/>
    </source>
</evidence>
<dbReference type="GO" id="GO:0003735">
    <property type="term" value="F:structural constituent of ribosome"/>
    <property type="evidence" value="ECO:0007669"/>
    <property type="project" value="TreeGrafter"/>
</dbReference>
<dbReference type="EMBL" id="CP000553">
    <property type="protein sequence ID" value="ABM75148.1"/>
    <property type="molecule type" value="Genomic_DNA"/>
</dbReference>
<dbReference type="GO" id="GO:0006412">
    <property type="term" value="P:translation"/>
    <property type="evidence" value="ECO:0007669"/>
    <property type="project" value="TreeGrafter"/>
</dbReference>
<dbReference type="HOGENOM" id="CLU_015805_0_0_3"/>
<dbReference type="PANTHER" id="PTHR10724">
    <property type="entry name" value="30S RIBOSOMAL PROTEIN S1"/>
    <property type="match status" value="1"/>
</dbReference>
<comment type="similarity">
    <text evidence="1">Belongs to the bacterial ribosomal protein bS1 family.</text>
</comment>
<dbReference type="AlphaFoldDB" id="A2C0Y8"/>
<feature type="domain" description="S1 motif" evidence="5">
    <location>
        <begin position="183"/>
        <end position="252"/>
    </location>
</feature>
<feature type="region of interest" description="Disordered" evidence="4">
    <location>
        <begin position="35"/>
        <end position="58"/>
    </location>
</feature>
<evidence type="ECO:0000256" key="2">
    <source>
        <dbReference type="ARBA" id="ARBA00022980"/>
    </source>
</evidence>
<keyword evidence="2 6" id="KW-0689">Ribosomal protein</keyword>
<dbReference type="PANTHER" id="PTHR10724:SF7">
    <property type="entry name" value="SMALL RIBOSOMAL SUBUNIT PROTEIN BS1C"/>
    <property type="match status" value="1"/>
</dbReference>
<reference evidence="7" key="1">
    <citation type="journal article" date="2007" name="PLoS Genet.">
        <title>Patterns and implications of gene gain and loss in the evolution of Prochlorococcus.</title>
        <authorList>
            <person name="Kettler G.C."/>
            <person name="Martiny A.C."/>
            <person name="Huang K."/>
            <person name="Zucker J."/>
            <person name="Coleman M.L."/>
            <person name="Rodrigue S."/>
            <person name="Chen F."/>
            <person name="Lapidus A."/>
            <person name="Ferriera S."/>
            <person name="Johnson J."/>
            <person name="Steglich C."/>
            <person name="Church G.M."/>
            <person name="Richardson P."/>
            <person name="Chisholm S.W."/>
        </authorList>
    </citation>
    <scope>NUCLEOTIDE SEQUENCE [LARGE SCALE GENOMIC DNA]</scope>
    <source>
        <strain evidence="7">NATL1A</strain>
    </source>
</reference>
<accession>A2C0Y8</accession>
<dbReference type="Pfam" id="PF00575">
    <property type="entry name" value="S1"/>
    <property type="match status" value="3"/>
</dbReference>
<dbReference type="eggNOG" id="COG0539">
    <property type="taxonomic scope" value="Bacteria"/>
</dbReference>
<evidence type="ECO:0000313" key="6">
    <source>
        <dbReference type="EMBL" id="ABM75148.1"/>
    </source>
</evidence>
<proteinExistence type="inferred from homology"/>
<name>A2C0Y8_PROM1</name>
<evidence type="ECO:0000256" key="4">
    <source>
        <dbReference type="SAM" id="MobiDB-lite"/>
    </source>
</evidence>
<gene>
    <name evidence="6" type="primary">rps1b</name>
    <name evidence="6" type="ordered locus">NATL1_05861</name>
</gene>
<feature type="region of interest" description="Disordered" evidence="4">
    <location>
        <begin position="442"/>
        <end position="465"/>
    </location>
</feature>
<protein>
    <submittedName>
        <fullName evidence="6">30S ribosomal protein S1 protein B, putative Nbp1</fullName>
    </submittedName>
</protein>
<dbReference type="InterPro" id="IPR012340">
    <property type="entry name" value="NA-bd_OB-fold"/>
</dbReference>
<organism evidence="6 7">
    <name type="scientific">Prochlorococcus marinus (strain NATL1A)</name>
    <dbReference type="NCBI Taxonomy" id="167555"/>
    <lineage>
        <taxon>Bacteria</taxon>
        <taxon>Bacillati</taxon>
        <taxon>Cyanobacteriota</taxon>
        <taxon>Cyanophyceae</taxon>
        <taxon>Synechococcales</taxon>
        <taxon>Prochlorococcaceae</taxon>
        <taxon>Prochlorococcus</taxon>
    </lineage>
</organism>
<sequence length="465" mass="51782">MLKSASLKNDRNLLIIKKQLTLDCKNVSLITKGIMAGSDPQPKKATPPRPAINAPRKPLQVMHISRKPEEEIINEGSSEKEFSEQPKDRRFDEKVLAPKEISYLKKAPEQQKSIGQDSSDDFQSATMEDLLRSENNTNYKNNIEAFDDQNIFEQKSRTVDEFDFDEDEFLAALEENQPIGTTGEIAKGSVIAVESDGIYVDIGGKAPGFMPKNECGLGVITNLKERFPKGLKVEVLVTREQNADGMVTISCRALELRKSWDKVQNLAKEGKVIRVKINGFNRGGVTCDFEGLRGFIPRSQLEDGENHQSLVSKTISTAFLEVNPERRKLVLSEKKAAIASRFSELEIGQLIEGEILTIKPYGFFVDLRGVSGLLHHSMVTNGSMRSLREVFQPGESIKALITDLDPSRGRIGLNTALLEGPPGELITDKTKVMEEANERAIKARNSLNKEKVDPQKEKEDINLSS</sequence>
<dbReference type="GO" id="GO:0005840">
    <property type="term" value="C:ribosome"/>
    <property type="evidence" value="ECO:0007669"/>
    <property type="project" value="UniProtKB-KW"/>
</dbReference>
<dbReference type="GO" id="GO:1990904">
    <property type="term" value="C:ribonucleoprotein complex"/>
    <property type="evidence" value="ECO:0007669"/>
    <property type="project" value="UniProtKB-KW"/>
</dbReference>
<dbReference type="KEGG" id="pme:NATL1_05861"/>
<dbReference type="SUPFAM" id="SSF50249">
    <property type="entry name" value="Nucleic acid-binding proteins"/>
    <property type="match status" value="3"/>
</dbReference>
<evidence type="ECO:0000259" key="5">
    <source>
        <dbReference type="PROSITE" id="PS50126"/>
    </source>
</evidence>
<dbReference type="InterPro" id="IPR003029">
    <property type="entry name" value="S1_domain"/>
</dbReference>
<dbReference type="InterPro" id="IPR050437">
    <property type="entry name" value="Ribos_protein_bS1-like"/>
</dbReference>
<evidence type="ECO:0000256" key="3">
    <source>
        <dbReference type="ARBA" id="ARBA00023274"/>
    </source>
</evidence>
<dbReference type="GO" id="GO:0003729">
    <property type="term" value="F:mRNA binding"/>
    <property type="evidence" value="ECO:0007669"/>
    <property type="project" value="TreeGrafter"/>
</dbReference>